<organism evidence="1 2">
    <name type="scientific">Venturia nashicola</name>
    <dbReference type="NCBI Taxonomy" id="86259"/>
    <lineage>
        <taxon>Eukaryota</taxon>
        <taxon>Fungi</taxon>
        <taxon>Dikarya</taxon>
        <taxon>Ascomycota</taxon>
        <taxon>Pezizomycotina</taxon>
        <taxon>Dothideomycetes</taxon>
        <taxon>Pleosporomycetidae</taxon>
        <taxon>Venturiales</taxon>
        <taxon>Venturiaceae</taxon>
        <taxon>Venturia</taxon>
    </lineage>
</organism>
<dbReference type="AlphaFoldDB" id="A0A4Z1PP94"/>
<sequence>MAAWLSGNGSLAQFVKQVSSQHTGTTTSNEAQPHTNITTVNFAHPNESSIHENRPCDAAAIGFCQINDIRGNHRALNFHLD</sequence>
<evidence type="ECO:0000313" key="1">
    <source>
        <dbReference type="EMBL" id="TID24462.1"/>
    </source>
</evidence>
<dbReference type="EMBL" id="SNSC02000005">
    <property type="protein sequence ID" value="TID24462.1"/>
    <property type="molecule type" value="Genomic_DNA"/>
</dbReference>
<evidence type="ECO:0000313" key="2">
    <source>
        <dbReference type="Proteomes" id="UP000298493"/>
    </source>
</evidence>
<dbReference type="Proteomes" id="UP000298493">
    <property type="component" value="Unassembled WGS sequence"/>
</dbReference>
<keyword evidence="2" id="KW-1185">Reference proteome</keyword>
<gene>
    <name evidence="1" type="ORF">E6O75_ATG02827</name>
</gene>
<protein>
    <submittedName>
        <fullName evidence="1">Uncharacterized protein</fullName>
    </submittedName>
</protein>
<comment type="caution">
    <text evidence="1">The sequence shown here is derived from an EMBL/GenBank/DDBJ whole genome shotgun (WGS) entry which is preliminary data.</text>
</comment>
<name>A0A4Z1PP94_9PEZI</name>
<proteinExistence type="predicted"/>
<reference evidence="1 2" key="1">
    <citation type="submission" date="2019-04" db="EMBL/GenBank/DDBJ databases">
        <title>High contiguity whole genome sequence and gene annotation resource for two Venturia nashicola isolates.</title>
        <authorList>
            <person name="Prokchorchik M."/>
            <person name="Won K."/>
            <person name="Lee Y."/>
            <person name="Choi E.D."/>
            <person name="Segonzac C."/>
            <person name="Sohn K.H."/>
        </authorList>
    </citation>
    <scope>NUCLEOTIDE SEQUENCE [LARGE SCALE GENOMIC DNA]</scope>
    <source>
        <strain evidence="1 2">PRI2</strain>
    </source>
</reference>
<accession>A0A4Z1PP94</accession>